<proteinExistence type="evidence at transcript level"/>
<feature type="chain" id="PRO_5007737071" evidence="2">
    <location>
        <begin position="31"/>
        <end position="466"/>
    </location>
</feature>
<feature type="compositionally biased region" description="Polar residues" evidence="1">
    <location>
        <begin position="146"/>
        <end position="159"/>
    </location>
</feature>
<protein>
    <submittedName>
        <fullName evidence="3">Protein G12</fullName>
    </submittedName>
</protein>
<dbReference type="AlphaFoldDB" id="W8B1W0"/>
<dbReference type="EMBL" id="GAMC01011439">
    <property type="protein sequence ID" value="JAB95116.1"/>
    <property type="molecule type" value="mRNA"/>
</dbReference>
<accession>W8B1W0</accession>
<keyword evidence="2" id="KW-0732">Signal</keyword>
<feature type="signal peptide" evidence="2">
    <location>
        <begin position="1"/>
        <end position="30"/>
    </location>
</feature>
<gene>
    <name evidence="3" type="primary">G12</name>
</gene>
<dbReference type="Pfam" id="PF06757">
    <property type="entry name" value="Ins_allergen_rp"/>
    <property type="match status" value="1"/>
</dbReference>
<organism evidence="3">
    <name type="scientific">Ceratitis capitata</name>
    <name type="common">Mediterranean fruit fly</name>
    <name type="synonym">Tephritis capitata</name>
    <dbReference type="NCBI Taxonomy" id="7213"/>
    <lineage>
        <taxon>Eukaryota</taxon>
        <taxon>Metazoa</taxon>
        <taxon>Ecdysozoa</taxon>
        <taxon>Arthropoda</taxon>
        <taxon>Hexapoda</taxon>
        <taxon>Insecta</taxon>
        <taxon>Pterygota</taxon>
        <taxon>Neoptera</taxon>
        <taxon>Endopterygota</taxon>
        <taxon>Diptera</taxon>
        <taxon>Brachycera</taxon>
        <taxon>Muscomorpha</taxon>
        <taxon>Tephritoidea</taxon>
        <taxon>Tephritidae</taxon>
        <taxon>Ceratitis</taxon>
        <taxon>Ceratitis</taxon>
    </lineage>
</organism>
<dbReference type="InterPro" id="IPR010629">
    <property type="entry name" value="Ins_allergen"/>
</dbReference>
<evidence type="ECO:0000256" key="2">
    <source>
        <dbReference type="SAM" id="SignalP"/>
    </source>
</evidence>
<reference evidence="3" key="2">
    <citation type="journal article" date="2014" name="BMC Genomics">
        <title>A genomic perspective to assessing quality of mass-reared SIT flies used in Mediterranean fruit fly (Ceratitis capitata) eradication in California.</title>
        <authorList>
            <person name="Calla B."/>
            <person name="Hall B."/>
            <person name="Hou S."/>
            <person name="Geib S.M."/>
        </authorList>
    </citation>
    <scope>NUCLEOTIDE SEQUENCE</scope>
</reference>
<reference evidence="3" key="1">
    <citation type="submission" date="2013-07" db="EMBL/GenBank/DDBJ databases">
        <authorList>
            <person name="Geib S."/>
        </authorList>
    </citation>
    <scope>NUCLEOTIDE SEQUENCE</scope>
</reference>
<feature type="region of interest" description="Disordered" evidence="1">
    <location>
        <begin position="140"/>
        <end position="177"/>
    </location>
</feature>
<evidence type="ECO:0000313" key="3">
    <source>
        <dbReference type="EMBL" id="JAB95115.1"/>
    </source>
</evidence>
<dbReference type="PANTHER" id="PTHR21163">
    <property type="entry name" value="PROTEIN G12"/>
    <property type="match status" value="1"/>
</dbReference>
<evidence type="ECO:0000256" key="1">
    <source>
        <dbReference type="SAM" id="MobiDB-lite"/>
    </source>
</evidence>
<name>W8B1W0_CERCA</name>
<sequence>MFAQLQHTPSTTAYLLLPLLFASWLQGVHCRPSSSYTTDGTELVVVKEIVRCTRQGLHELCQNVTSGNDEEPNGGNESMMDIVDDLILLEKRPKQHQQQQRQQQRKDNHHPYEAYQQQSELLTSAAAREDSLVAAAAAAPAIGDPSDSTALGSSYQQDTFDSDSDSNADGAEGSDATNVKTTDVDAVNAAAADEIIADGVLFHGVLMRLADGPHTVPQPVPPIDMSAFVSLIPAEEVKSIATNYYNNDAEVRRAYAYLSGSDFIALRQRIVDSPEVGAFLQYLNVSGLDVLKFVSAIANLTTLDSGNARSVDKSIEVNSRSGEAEQQQQRLGANEISVGEQNVSPTSKSLSTTFTEAGTQVATTTAVEPITLQGEQLNGLHGLVDSILEILPQDQILATFFDKLESDESFRKFVNNIQRPSFAQILSKMEQSMALRNLIFTLHNNGIYITRIVDSLKAYFFLGGFS</sequence>
<dbReference type="OrthoDB" id="7882129at2759"/>
<feature type="region of interest" description="Disordered" evidence="1">
    <location>
        <begin position="93"/>
        <end position="112"/>
    </location>
</feature>
<dbReference type="EMBL" id="GAMC01011440">
    <property type="protein sequence ID" value="JAB95115.1"/>
    <property type="molecule type" value="mRNA"/>
</dbReference>
<dbReference type="PANTHER" id="PTHR21163:SF1">
    <property type="entry name" value="PROTEIN G12"/>
    <property type="match status" value="1"/>
</dbReference>